<sequence length="130" mass="14238">MTEWKAGDRAMVEITRINGRNPMPVGYGFSIDAGSLRPLPPAMTEAEKALVEVCIAEIPEWSTGFGGTVSRIQSMYDLTQAVIAERAPPDPVEVAWHAYNKASSFMTYGPVPEWFRATLKAFDAAKGEKS</sequence>
<proteinExistence type="predicted"/>
<accession>A0A6J5SVZ1</accession>
<protein>
    <submittedName>
        <fullName evidence="1">Uncharacterized protein</fullName>
    </submittedName>
</protein>
<name>A0A6J5SVZ1_9CAUD</name>
<reference evidence="1" key="1">
    <citation type="submission" date="2020-05" db="EMBL/GenBank/DDBJ databases">
        <authorList>
            <person name="Chiriac C."/>
            <person name="Salcher M."/>
            <person name="Ghai R."/>
            <person name="Kavagutti S V."/>
        </authorList>
    </citation>
    <scope>NUCLEOTIDE SEQUENCE</scope>
</reference>
<dbReference type="EMBL" id="LR797479">
    <property type="protein sequence ID" value="CAB4219409.1"/>
    <property type="molecule type" value="Genomic_DNA"/>
</dbReference>
<evidence type="ECO:0000313" key="1">
    <source>
        <dbReference type="EMBL" id="CAB4219409.1"/>
    </source>
</evidence>
<organism evidence="1">
    <name type="scientific">uncultured Caudovirales phage</name>
    <dbReference type="NCBI Taxonomy" id="2100421"/>
    <lineage>
        <taxon>Viruses</taxon>
        <taxon>Duplodnaviria</taxon>
        <taxon>Heunggongvirae</taxon>
        <taxon>Uroviricota</taxon>
        <taxon>Caudoviricetes</taxon>
        <taxon>Peduoviridae</taxon>
        <taxon>Maltschvirus</taxon>
        <taxon>Maltschvirus maltsch</taxon>
    </lineage>
</organism>
<gene>
    <name evidence="1" type="ORF">UFOVP1619_10</name>
</gene>